<dbReference type="Proteomes" id="UP000244956">
    <property type="component" value="Unassembled WGS sequence"/>
</dbReference>
<dbReference type="InterPro" id="IPR001296">
    <property type="entry name" value="Glyco_trans_1"/>
</dbReference>
<reference evidence="4 5" key="1">
    <citation type="submission" date="2018-05" db="EMBL/GenBank/DDBJ databases">
        <title>Marinilabilia rubrum sp. nov., isolated from saltern sediment.</title>
        <authorList>
            <person name="Zhang R."/>
        </authorList>
    </citation>
    <scope>NUCLEOTIDE SEQUENCE [LARGE SCALE GENOMIC DNA]</scope>
    <source>
        <strain evidence="4 5">WTE16</strain>
    </source>
</reference>
<dbReference type="RefSeq" id="WP_109266262.1">
    <property type="nucleotide sequence ID" value="NZ_QEWP01000032.1"/>
</dbReference>
<feature type="domain" description="Glycosyltransferase subfamily 4-like N-terminal" evidence="3">
    <location>
        <begin position="18"/>
        <end position="163"/>
    </location>
</feature>
<feature type="transmembrane region" description="Helical" evidence="1">
    <location>
        <begin position="63"/>
        <end position="82"/>
    </location>
</feature>
<evidence type="ECO:0000259" key="3">
    <source>
        <dbReference type="Pfam" id="PF13439"/>
    </source>
</evidence>
<proteinExistence type="predicted"/>
<organism evidence="4 5">
    <name type="scientific">Marinilabilia rubra</name>
    <dbReference type="NCBI Taxonomy" id="2162893"/>
    <lineage>
        <taxon>Bacteria</taxon>
        <taxon>Pseudomonadati</taxon>
        <taxon>Bacteroidota</taxon>
        <taxon>Bacteroidia</taxon>
        <taxon>Marinilabiliales</taxon>
        <taxon>Marinilabiliaceae</taxon>
        <taxon>Marinilabilia</taxon>
    </lineage>
</organism>
<evidence type="ECO:0000313" key="5">
    <source>
        <dbReference type="Proteomes" id="UP000244956"/>
    </source>
</evidence>
<sequence>MKKAIITTSNNLVYDNRVHKITLSLMKLGLDVYKTGRNYPKTKPNTKRPGHEKRFNLPFKNGPLFYAFLNIYTFFFLLFKPYDIIWAVDMDTLPAARLACYIKKKPVVFDSHEYFSESPELKNRKRVKKIWRFLEKTFIPGADFFITVSPGLIKLYKQNMGLDFTLVRNLPLKNKQNIHPLLKSDTPTILYQGALNLGRGISQTIEAMQFLPGYKFIIVGRGDCTRELKKLSKELNLEDQVNFVGAVPFEKLPKYQKGVLLGMCIHEKIGLNYYYALPNRLFDFIQAGIPVICNDFPDMSAVVSKYNTGLIIENLTPKLLAEKIKEACEDTELRKQWQKSISNAAQQLTWENEEIAIKKIFDLLL</sequence>
<dbReference type="OrthoDB" id="9813214at2"/>
<evidence type="ECO:0000313" key="4">
    <source>
        <dbReference type="EMBL" id="PWD97579.1"/>
    </source>
</evidence>
<dbReference type="PANTHER" id="PTHR45947:SF3">
    <property type="entry name" value="SULFOQUINOVOSYL TRANSFERASE SQD2"/>
    <property type="match status" value="1"/>
</dbReference>
<dbReference type="GO" id="GO:0016757">
    <property type="term" value="F:glycosyltransferase activity"/>
    <property type="evidence" value="ECO:0007669"/>
    <property type="project" value="InterPro"/>
</dbReference>
<dbReference type="Pfam" id="PF13439">
    <property type="entry name" value="Glyco_transf_4"/>
    <property type="match status" value="1"/>
</dbReference>
<evidence type="ECO:0000259" key="2">
    <source>
        <dbReference type="Pfam" id="PF00534"/>
    </source>
</evidence>
<keyword evidence="1" id="KW-1133">Transmembrane helix</keyword>
<dbReference type="AlphaFoldDB" id="A0A2U2B3E0"/>
<keyword evidence="5" id="KW-1185">Reference proteome</keyword>
<dbReference type="Gene3D" id="3.40.50.2000">
    <property type="entry name" value="Glycogen Phosphorylase B"/>
    <property type="match status" value="2"/>
</dbReference>
<keyword evidence="1" id="KW-0812">Transmembrane</keyword>
<dbReference type="Pfam" id="PF00534">
    <property type="entry name" value="Glycos_transf_1"/>
    <property type="match status" value="1"/>
</dbReference>
<dbReference type="EMBL" id="QEWP01000032">
    <property type="protein sequence ID" value="PWD97579.1"/>
    <property type="molecule type" value="Genomic_DNA"/>
</dbReference>
<dbReference type="InterPro" id="IPR050194">
    <property type="entry name" value="Glycosyltransferase_grp1"/>
</dbReference>
<gene>
    <name evidence="4" type="ORF">DDZ16_20045</name>
</gene>
<keyword evidence="1" id="KW-0472">Membrane</keyword>
<dbReference type="PANTHER" id="PTHR45947">
    <property type="entry name" value="SULFOQUINOVOSYL TRANSFERASE SQD2"/>
    <property type="match status" value="1"/>
</dbReference>
<dbReference type="InterPro" id="IPR028098">
    <property type="entry name" value="Glyco_trans_4-like_N"/>
</dbReference>
<comment type="caution">
    <text evidence="4">The sequence shown here is derived from an EMBL/GenBank/DDBJ whole genome shotgun (WGS) entry which is preliminary data.</text>
</comment>
<accession>A0A2U2B3E0</accession>
<evidence type="ECO:0000256" key="1">
    <source>
        <dbReference type="SAM" id="Phobius"/>
    </source>
</evidence>
<dbReference type="SUPFAM" id="SSF53756">
    <property type="entry name" value="UDP-Glycosyltransferase/glycogen phosphorylase"/>
    <property type="match status" value="1"/>
</dbReference>
<protein>
    <submittedName>
        <fullName evidence="4">Glycosyl transferase group 1</fullName>
    </submittedName>
</protein>
<keyword evidence="4" id="KW-0808">Transferase</keyword>
<feature type="domain" description="Glycosyl transferase family 1" evidence="2">
    <location>
        <begin position="181"/>
        <end position="340"/>
    </location>
</feature>
<name>A0A2U2B3E0_9BACT</name>